<reference evidence="2" key="1">
    <citation type="submission" date="2015-07" db="EMBL/GenBank/DDBJ databases">
        <title>Adaptation to a free-living lifestyle via gene acquisitions in the diplomonad Trepomonas sp. PC1.</title>
        <authorList>
            <person name="Xu F."/>
            <person name="Jerlstrom-Hultqvist J."/>
            <person name="Kolisko M."/>
            <person name="Simpson A.G.B."/>
            <person name="Roger A.J."/>
            <person name="Svard S.G."/>
            <person name="Andersson J.O."/>
        </authorList>
    </citation>
    <scope>NUCLEOTIDE SEQUENCE</scope>
    <source>
        <strain evidence="2">PC1</strain>
    </source>
</reference>
<accession>A0A146JZ71</accession>
<evidence type="ECO:0000256" key="1">
    <source>
        <dbReference type="SAM" id="Coils"/>
    </source>
</evidence>
<feature type="non-terminal residue" evidence="2">
    <location>
        <position position="1"/>
    </location>
</feature>
<name>A0A146JZ71_9EUKA</name>
<feature type="coiled-coil region" evidence="1">
    <location>
        <begin position="270"/>
        <end position="297"/>
    </location>
</feature>
<sequence length="315" mass="36974">DLFTVNQLQRQYQSNRPDKSALLSQNLQKFYLLLKQLEIQELYKTHISSSIPNFQHIVQECDRIQQFTLKFVNSDRILQIALLFHNLPASFSQFPISPADAKSLVKNLVLDQFNQSLRQVQILLETQIRNEIEVDSETDDQLFLKSGGKIQLLKTYFLLTMLAHCQGMTFKENEIGGDWFMGDVLVVKGYRYESEFNQEPERIQFQTPKSKFQQHLENQKVETEVNENKLVQIQNQINMNQIRYSSFNTPQQKIQQVLNEIDEMTSTKNHDQQADEIQELKEQVKTLIQIVGQQQQQMDKLTQYVLQIKDKASQK</sequence>
<organism evidence="2">
    <name type="scientific">Trepomonas sp. PC1</name>
    <dbReference type="NCBI Taxonomy" id="1076344"/>
    <lineage>
        <taxon>Eukaryota</taxon>
        <taxon>Metamonada</taxon>
        <taxon>Diplomonadida</taxon>
        <taxon>Hexamitidae</taxon>
        <taxon>Hexamitinae</taxon>
        <taxon>Trepomonas</taxon>
    </lineage>
</organism>
<evidence type="ECO:0000313" key="2">
    <source>
        <dbReference type="EMBL" id="JAP88796.1"/>
    </source>
</evidence>
<keyword evidence="1" id="KW-0175">Coiled coil</keyword>
<gene>
    <name evidence="2" type="ORF">TPC1_31709</name>
</gene>
<proteinExistence type="predicted"/>
<dbReference type="AlphaFoldDB" id="A0A146JZ71"/>
<dbReference type="EMBL" id="GDID01007810">
    <property type="protein sequence ID" value="JAP88796.1"/>
    <property type="molecule type" value="Transcribed_RNA"/>
</dbReference>
<protein>
    <submittedName>
        <fullName evidence="2">Uncharacterized protein</fullName>
    </submittedName>
</protein>